<sequence>MERIVFMIVPTKVLAEQQAEAGRKYGPRATAINEDSVREAATREERDLFAELAGGDGISVGIRSPQMLQGPRMGKLLNEPKPKCLVRWMLVDEAHVLDKESGTFRKPYRGILHMQPRLPSGTVWAAVTGTATISAPLASPQGSAFVLGNT</sequence>
<evidence type="ECO:0000259" key="1">
    <source>
        <dbReference type="Pfam" id="PF00270"/>
    </source>
</evidence>
<dbReference type="EMBL" id="JARIHO010000010">
    <property type="protein sequence ID" value="KAJ7354179.1"/>
    <property type="molecule type" value="Genomic_DNA"/>
</dbReference>
<comment type="caution">
    <text evidence="2">The sequence shown here is derived from an EMBL/GenBank/DDBJ whole genome shotgun (WGS) entry which is preliminary data.</text>
</comment>
<evidence type="ECO:0000313" key="3">
    <source>
        <dbReference type="Proteomes" id="UP001218218"/>
    </source>
</evidence>
<evidence type="ECO:0000313" key="2">
    <source>
        <dbReference type="EMBL" id="KAJ7354179.1"/>
    </source>
</evidence>
<dbReference type="Pfam" id="PF00270">
    <property type="entry name" value="DEAD"/>
    <property type="match status" value="1"/>
</dbReference>
<reference evidence="2" key="1">
    <citation type="submission" date="2023-03" db="EMBL/GenBank/DDBJ databases">
        <title>Massive genome expansion in bonnet fungi (Mycena s.s.) driven by repeated elements and novel gene families across ecological guilds.</title>
        <authorList>
            <consortium name="Lawrence Berkeley National Laboratory"/>
            <person name="Harder C.B."/>
            <person name="Miyauchi S."/>
            <person name="Viragh M."/>
            <person name="Kuo A."/>
            <person name="Thoen E."/>
            <person name="Andreopoulos B."/>
            <person name="Lu D."/>
            <person name="Skrede I."/>
            <person name="Drula E."/>
            <person name="Henrissat B."/>
            <person name="Morin E."/>
            <person name="Kohler A."/>
            <person name="Barry K."/>
            <person name="LaButti K."/>
            <person name="Morin E."/>
            <person name="Salamov A."/>
            <person name="Lipzen A."/>
            <person name="Mereny Z."/>
            <person name="Hegedus B."/>
            <person name="Baldrian P."/>
            <person name="Stursova M."/>
            <person name="Weitz H."/>
            <person name="Taylor A."/>
            <person name="Grigoriev I.V."/>
            <person name="Nagy L.G."/>
            <person name="Martin F."/>
            <person name="Kauserud H."/>
        </authorList>
    </citation>
    <scope>NUCLEOTIDE SEQUENCE</scope>
    <source>
        <strain evidence="2">CBHHK002</strain>
    </source>
</reference>
<proteinExistence type="predicted"/>
<dbReference type="Proteomes" id="UP001218218">
    <property type="component" value="Unassembled WGS sequence"/>
</dbReference>
<name>A0AAD7EVY8_9AGAR</name>
<dbReference type="GO" id="GO:0003676">
    <property type="term" value="F:nucleic acid binding"/>
    <property type="evidence" value="ECO:0007669"/>
    <property type="project" value="InterPro"/>
</dbReference>
<dbReference type="SUPFAM" id="SSF52540">
    <property type="entry name" value="P-loop containing nucleoside triphosphate hydrolases"/>
    <property type="match status" value="1"/>
</dbReference>
<accession>A0AAD7EVY8</accession>
<gene>
    <name evidence="2" type="ORF">DFH08DRAFT_41853</name>
</gene>
<dbReference type="InterPro" id="IPR027417">
    <property type="entry name" value="P-loop_NTPase"/>
</dbReference>
<protein>
    <recommendedName>
        <fullName evidence="1">DEAD/DEAH-box helicase domain-containing protein</fullName>
    </recommendedName>
</protein>
<feature type="domain" description="DEAD/DEAH-box helicase" evidence="1">
    <location>
        <begin position="5"/>
        <end position="134"/>
    </location>
</feature>
<dbReference type="AlphaFoldDB" id="A0AAD7EVY8"/>
<organism evidence="2 3">
    <name type="scientific">Mycena albidolilacea</name>
    <dbReference type="NCBI Taxonomy" id="1033008"/>
    <lineage>
        <taxon>Eukaryota</taxon>
        <taxon>Fungi</taxon>
        <taxon>Dikarya</taxon>
        <taxon>Basidiomycota</taxon>
        <taxon>Agaricomycotina</taxon>
        <taxon>Agaricomycetes</taxon>
        <taxon>Agaricomycetidae</taxon>
        <taxon>Agaricales</taxon>
        <taxon>Marasmiineae</taxon>
        <taxon>Mycenaceae</taxon>
        <taxon>Mycena</taxon>
    </lineage>
</organism>
<dbReference type="InterPro" id="IPR011545">
    <property type="entry name" value="DEAD/DEAH_box_helicase_dom"/>
</dbReference>
<dbReference type="Gene3D" id="3.40.50.300">
    <property type="entry name" value="P-loop containing nucleotide triphosphate hydrolases"/>
    <property type="match status" value="1"/>
</dbReference>
<keyword evidence="3" id="KW-1185">Reference proteome</keyword>
<dbReference type="GO" id="GO:0005524">
    <property type="term" value="F:ATP binding"/>
    <property type="evidence" value="ECO:0007669"/>
    <property type="project" value="InterPro"/>
</dbReference>